<sequence length="82" mass="9493">MIIKGDILTHFHSGGETKARGRIVADDPARMVGRWEFFKKAGFLWNIGNFDEDSRKHGDWTRYREDGSVEVAQVFEHGRRIS</sequence>
<evidence type="ECO:0008006" key="3">
    <source>
        <dbReference type="Google" id="ProtNLM"/>
    </source>
</evidence>
<protein>
    <recommendedName>
        <fullName evidence="3">Toxin-antitoxin system YwqK family antitoxin</fullName>
    </recommendedName>
</protein>
<gene>
    <name evidence="1" type="ORF">C5L39_08025</name>
</gene>
<dbReference type="EMBL" id="PTJO01000005">
    <property type="protein sequence ID" value="RNE48445.1"/>
    <property type="molecule type" value="Genomic_DNA"/>
</dbReference>
<dbReference type="SUPFAM" id="SSF82185">
    <property type="entry name" value="Histone H3 K4-specific methyltransferase SET7/9 N-terminal domain"/>
    <property type="match status" value="1"/>
</dbReference>
<dbReference type="AlphaFoldDB" id="A0A3M8K6R2"/>
<dbReference type="Proteomes" id="UP000266975">
    <property type="component" value="Unassembled WGS sequence"/>
</dbReference>
<comment type="caution">
    <text evidence="1">The sequence shown here is derived from an EMBL/GenBank/DDBJ whole genome shotgun (WGS) entry which is preliminary data.</text>
</comment>
<reference evidence="1 2" key="1">
    <citation type="submission" date="2018-02" db="EMBL/GenBank/DDBJ databases">
        <title>Corynebacterium alimpuense sp. nov., a marine obligate actinomycete isolated from sediments of Valparaiso bay, Chile.</title>
        <authorList>
            <person name="Claverias F."/>
            <person name="Gonzales-Siles L."/>
            <person name="Salva-Serra F."/>
            <person name="Inganaes E."/>
            <person name="Molin K."/>
            <person name="Cumsille A."/>
            <person name="Undabarrena A."/>
            <person name="Couve E."/>
            <person name="Moore E.R.B."/>
            <person name="Gomila M."/>
            <person name="Camara B."/>
        </authorList>
    </citation>
    <scope>NUCLEOTIDE SEQUENCE [LARGE SCALE GENOMIC DNA]</scope>
    <source>
        <strain evidence="1 2">CCUG 69366</strain>
    </source>
</reference>
<evidence type="ECO:0000313" key="2">
    <source>
        <dbReference type="Proteomes" id="UP000266975"/>
    </source>
</evidence>
<proteinExistence type="predicted"/>
<keyword evidence="2" id="KW-1185">Reference proteome</keyword>
<organism evidence="1 2">
    <name type="scientific">Corynebacterium alimapuense</name>
    <dbReference type="NCBI Taxonomy" id="1576874"/>
    <lineage>
        <taxon>Bacteria</taxon>
        <taxon>Bacillati</taxon>
        <taxon>Actinomycetota</taxon>
        <taxon>Actinomycetes</taxon>
        <taxon>Mycobacteriales</taxon>
        <taxon>Corynebacteriaceae</taxon>
        <taxon>Corynebacterium</taxon>
    </lineage>
</organism>
<dbReference type="Gene3D" id="3.90.930.1">
    <property type="match status" value="1"/>
</dbReference>
<accession>A0A3M8K6R2</accession>
<name>A0A3M8K6R2_9CORY</name>
<evidence type="ECO:0000313" key="1">
    <source>
        <dbReference type="EMBL" id="RNE48445.1"/>
    </source>
</evidence>